<reference evidence="1" key="2">
    <citation type="submission" date="2023-05" db="EMBL/GenBank/DDBJ databases">
        <authorList>
            <consortium name="Lawrence Berkeley National Laboratory"/>
            <person name="Steindorff A."/>
            <person name="Hensen N."/>
            <person name="Bonometti L."/>
            <person name="Westerberg I."/>
            <person name="Brannstrom I.O."/>
            <person name="Guillou S."/>
            <person name="Cros-Aarteil S."/>
            <person name="Calhoun S."/>
            <person name="Haridas S."/>
            <person name="Kuo A."/>
            <person name="Mondo S."/>
            <person name="Pangilinan J."/>
            <person name="Riley R."/>
            <person name="Labutti K."/>
            <person name="Andreopoulos B."/>
            <person name="Lipzen A."/>
            <person name="Chen C."/>
            <person name="Yanf M."/>
            <person name="Daum C."/>
            <person name="Ng V."/>
            <person name="Clum A."/>
            <person name="Ohm R."/>
            <person name="Martin F."/>
            <person name="Silar P."/>
            <person name="Natvig D."/>
            <person name="Lalanne C."/>
            <person name="Gautier V."/>
            <person name="Ament-Velasquez S.L."/>
            <person name="Kruys A."/>
            <person name="Hutchinson M.I."/>
            <person name="Powell A.J."/>
            <person name="Barry K."/>
            <person name="Miller A.N."/>
            <person name="Grigoriev I.V."/>
            <person name="Debuchy R."/>
            <person name="Gladieux P."/>
            <person name="Thoren M.H."/>
            <person name="Johannesson H."/>
        </authorList>
    </citation>
    <scope>NUCLEOTIDE SEQUENCE</scope>
    <source>
        <strain evidence="1">CBS 103.79</strain>
    </source>
</reference>
<dbReference type="EMBL" id="MU855402">
    <property type="protein sequence ID" value="KAK3904350.1"/>
    <property type="molecule type" value="Genomic_DNA"/>
</dbReference>
<evidence type="ECO:0000313" key="1">
    <source>
        <dbReference type="EMBL" id="KAK3904350.1"/>
    </source>
</evidence>
<reference evidence="1" key="1">
    <citation type="journal article" date="2023" name="Mol. Phylogenet. Evol.">
        <title>Genome-scale phylogeny and comparative genomics of the fungal order Sordariales.</title>
        <authorList>
            <person name="Hensen N."/>
            <person name="Bonometti L."/>
            <person name="Westerberg I."/>
            <person name="Brannstrom I.O."/>
            <person name="Guillou S."/>
            <person name="Cros-Aarteil S."/>
            <person name="Calhoun S."/>
            <person name="Haridas S."/>
            <person name="Kuo A."/>
            <person name="Mondo S."/>
            <person name="Pangilinan J."/>
            <person name="Riley R."/>
            <person name="LaButti K."/>
            <person name="Andreopoulos B."/>
            <person name="Lipzen A."/>
            <person name="Chen C."/>
            <person name="Yan M."/>
            <person name="Daum C."/>
            <person name="Ng V."/>
            <person name="Clum A."/>
            <person name="Steindorff A."/>
            <person name="Ohm R.A."/>
            <person name="Martin F."/>
            <person name="Silar P."/>
            <person name="Natvig D.O."/>
            <person name="Lalanne C."/>
            <person name="Gautier V."/>
            <person name="Ament-Velasquez S.L."/>
            <person name="Kruys A."/>
            <person name="Hutchinson M.I."/>
            <person name="Powell A.J."/>
            <person name="Barry K."/>
            <person name="Miller A.N."/>
            <person name="Grigoriev I.V."/>
            <person name="Debuchy R."/>
            <person name="Gladieux P."/>
            <person name="Hiltunen Thoren M."/>
            <person name="Johannesson H."/>
        </authorList>
    </citation>
    <scope>NUCLEOTIDE SEQUENCE</scope>
    <source>
        <strain evidence="1">CBS 103.79</strain>
    </source>
</reference>
<sequence>MTYDGLTSFPIDILSKAFPNKYKHVAELQLLFKDANNLEERIWGDGDIRTPEKMNNWVVNDVNVAINNCKQLMFAVKYMQIPEVAALLVTDDIETNLAAIKLNLGNAWQKHVYGAYSGANAKQKDFLKMWVSKFVEMHLGSTGGNAAGGGQQPGGVQTNPAVVKRVKALQAAYADFLQTP</sequence>
<gene>
    <name evidence="1" type="ORF">C8A05DRAFT_31887</name>
</gene>
<organism evidence="1 2">
    <name type="scientific">Staphylotrichum tortipilum</name>
    <dbReference type="NCBI Taxonomy" id="2831512"/>
    <lineage>
        <taxon>Eukaryota</taxon>
        <taxon>Fungi</taxon>
        <taxon>Dikarya</taxon>
        <taxon>Ascomycota</taxon>
        <taxon>Pezizomycotina</taxon>
        <taxon>Sordariomycetes</taxon>
        <taxon>Sordariomycetidae</taxon>
        <taxon>Sordariales</taxon>
        <taxon>Chaetomiaceae</taxon>
        <taxon>Staphylotrichum</taxon>
    </lineage>
</organism>
<accession>A0AAN6MPX2</accession>
<comment type="caution">
    <text evidence="1">The sequence shown here is derived from an EMBL/GenBank/DDBJ whole genome shotgun (WGS) entry which is preliminary data.</text>
</comment>
<protein>
    <submittedName>
        <fullName evidence="1">Uncharacterized protein</fullName>
    </submittedName>
</protein>
<name>A0AAN6MPX2_9PEZI</name>
<evidence type="ECO:0000313" key="2">
    <source>
        <dbReference type="Proteomes" id="UP001303889"/>
    </source>
</evidence>
<keyword evidence="2" id="KW-1185">Reference proteome</keyword>
<proteinExistence type="predicted"/>
<dbReference type="AlphaFoldDB" id="A0AAN6MPX2"/>
<dbReference type="Proteomes" id="UP001303889">
    <property type="component" value="Unassembled WGS sequence"/>
</dbReference>